<sequence>MISITRLGEGPFTARLLQPQNLVDMGPREFAEGKVGYAEDGRIATYTVAAGDAPFAIGDRFCIYNGLAIPDLNGHAGYEAIQPGEVLVLDPAAVPDFEYVYPY</sequence>
<gene>
    <name evidence="1" type="ORF">GCM10009777_40100</name>
</gene>
<organism evidence="1 2">
    <name type="scientific">Microbacterium pumilum</name>
    <dbReference type="NCBI Taxonomy" id="344165"/>
    <lineage>
        <taxon>Bacteria</taxon>
        <taxon>Bacillati</taxon>
        <taxon>Actinomycetota</taxon>
        <taxon>Actinomycetes</taxon>
        <taxon>Micrococcales</taxon>
        <taxon>Microbacteriaceae</taxon>
        <taxon>Microbacterium</taxon>
    </lineage>
</organism>
<keyword evidence="2" id="KW-1185">Reference proteome</keyword>
<dbReference type="EMBL" id="BAAAOH010000001">
    <property type="protein sequence ID" value="GAA1998784.1"/>
    <property type="molecule type" value="Genomic_DNA"/>
</dbReference>
<evidence type="ECO:0008006" key="3">
    <source>
        <dbReference type="Google" id="ProtNLM"/>
    </source>
</evidence>
<name>A0ABP5ELK8_9MICO</name>
<evidence type="ECO:0000313" key="1">
    <source>
        <dbReference type="EMBL" id="GAA1998784.1"/>
    </source>
</evidence>
<protein>
    <recommendedName>
        <fullName evidence="3">LysM domain-containing protein</fullName>
    </recommendedName>
</protein>
<dbReference type="RefSeq" id="WP_344066677.1">
    <property type="nucleotide sequence ID" value="NZ_BAAAOH010000001.1"/>
</dbReference>
<proteinExistence type="predicted"/>
<comment type="caution">
    <text evidence="1">The sequence shown here is derived from an EMBL/GenBank/DDBJ whole genome shotgun (WGS) entry which is preliminary data.</text>
</comment>
<reference evidence="2" key="1">
    <citation type="journal article" date="2019" name="Int. J. Syst. Evol. Microbiol.">
        <title>The Global Catalogue of Microorganisms (GCM) 10K type strain sequencing project: providing services to taxonomists for standard genome sequencing and annotation.</title>
        <authorList>
            <consortium name="The Broad Institute Genomics Platform"/>
            <consortium name="The Broad Institute Genome Sequencing Center for Infectious Disease"/>
            <person name="Wu L."/>
            <person name="Ma J."/>
        </authorList>
    </citation>
    <scope>NUCLEOTIDE SEQUENCE [LARGE SCALE GENOMIC DNA]</scope>
    <source>
        <strain evidence="2">JCM 14902</strain>
    </source>
</reference>
<evidence type="ECO:0000313" key="2">
    <source>
        <dbReference type="Proteomes" id="UP001500326"/>
    </source>
</evidence>
<accession>A0ABP5ELK8</accession>
<dbReference type="Proteomes" id="UP001500326">
    <property type="component" value="Unassembled WGS sequence"/>
</dbReference>